<feature type="compositionally biased region" description="Acidic residues" evidence="7">
    <location>
        <begin position="53"/>
        <end position="68"/>
    </location>
</feature>
<comment type="subcellular location">
    <subcellularLocation>
        <location evidence="2">Cytoplasm</location>
    </subcellularLocation>
    <subcellularLocation>
        <location evidence="1">Nucleus</location>
    </subcellularLocation>
</comment>
<reference evidence="9" key="1">
    <citation type="submission" date="2019-08" db="EMBL/GenBank/DDBJ databases">
        <title>The improved chromosome-level genome for the pearl oyster Pinctada fucata martensii using PacBio sequencing and Hi-C.</title>
        <authorList>
            <person name="Zheng Z."/>
        </authorList>
    </citation>
    <scope>NUCLEOTIDE SEQUENCE</scope>
    <source>
        <strain evidence="9">ZZ-2019</strain>
        <tissue evidence="9">Adductor muscle</tissue>
    </source>
</reference>
<dbReference type="InterPro" id="IPR002716">
    <property type="entry name" value="PIN_dom"/>
</dbReference>
<dbReference type="Pfam" id="PF10373">
    <property type="entry name" value="EST1_DNA_bind"/>
    <property type="match status" value="1"/>
</dbReference>
<feature type="compositionally biased region" description="Basic and acidic residues" evidence="7">
    <location>
        <begin position="92"/>
        <end position="117"/>
    </location>
</feature>
<dbReference type="SUPFAM" id="SSF88723">
    <property type="entry name" value="PIN domain-like"/>
    <property type="match status" value="1"/>
</dbReference>
<dbReference type="Gene3D" id="3.40.50.1010">
    <property type="entry name" value="5'-nuclease"/>
    <property type="match status" value="1"/>
</dbReference>
<dbReference type="InterPro" id="IPR029060">
    <property type="entry name" value="PIN-like_dom_sf"/>
</dbReference>
<dbReference type="GO" id="GO:0005737">
    <property type="term" value="C:cytoplasm"/>
    <property type="evidence" value="ECO:0007669"/>
    <property type="project" value="UniProtKB-SubCell"/>
</dbReference>
<feature type="compositionally biased region" description="Low complexity" evidence="7">
    <location>
        <begin position="620"/>
        <end position="633"/>
    </location>
</feature>
<keyword evidence="10" id="KW-1185">Reference proteome</keyword>
<dbReference type="GO" id="GO:0042162">
    <property type="term" value="F:telomeric DNA binding"/>
    <property type="evidence" value="ECO:0007669"/>
    <property type="project" value="TreeGrafter"/>
</dbReference>
<feature type="compositionally biased region" description="Polar residues" evidence="7">
    <location>
        <begin position="314"/>
        <end position="334"/>
    </location>
</feature>
<dbReference type="SMART" id="SM00670">
    <property type="entry name" value="PINc"/>
    <property type="match status" value="1"/>
</dbReference>
<feature type="region of interest" description="Disordered" evidence="7">
    <location>
        <begin position="519"/>
        <end position="844"/>
    </location>
</feature>
<feature type="compositionally biased region" description="Basic and acidic residues" evidence="7">
    <location>
        <begin position="210"/>
        <end position="220"/>
    </location>
</feature>
<feature type="compositionally biased region" description="Polar residues" evidence="7">
    <location>
        <begin position="797"/>
        <end position="807"/>
    </location>
</feature>
<evidence type="ECO:0000256" key="2">
    <source>
        <dbReference type="ARBA" id="ARBA00004496"/>
    </source>
</evidence>
<dbReference type="EMBL" id="VSWD01000013">
    <property type="protein sequence ID" value="KAK3084840.1"/>
    <property type="molecule type" value="Genomic_DNA"/>
</dbReference>
<accession>A0AA88XP47</accession>
<feature type="compositionally biased region" description="Basic and acidic residues" evidence="7">
    <location>
        <begin position="179"/>
        <end position="195"/>
    </location>
</feature>
<evidence type="ECO:0000256" key="3">
    <source>
        <dbReference type="ARBA" id="ARBA00022490"/>
    </source>
</evidence>
<feature type="compositionally biased region" description="Basic residues" evidence="7">
    <location>
        <begin position="20"/>
        <end position="35"/>
    </location>
</feature>
<feature type="compositionally biased region" description="Basic and acidic residues" evidence="7">
    <location>
        <begin position="71"/>
        <end position="82"/>
    </location>
</feature>
<feature type="compositionally biased region" description="Polar residues" evidence="7">
    <location>
        <begin position="163"/>
        <end position="174"/>
    </location>
</feature>
<feature type="compositionally biased region" description="Polar residues" evidence="7">
    <location>
        <begin position="1550"/>
        <end position="1564"/>
    </location>
</feature>
<evidence type="ECO:0000256" key="7">
    <source>
        <dbReference type="SAM" id="MobiDB-lite"/>
    </source>
</evidence>
<feature type="compositionally biased region" description="Basic and acidic residues" evidence="7">
    <location>
        <begin position="710"/>
        <end position="775"/>
    </location>
</feature>
<feature type="coiled-coil region" evidence="6">
    <location>
        <begin position="1218"/>
        <end position="1252"/>
    </location>
</feature>
<dbReference type="GO" id="GO:0000184">
    <property type="term" value="P:nuclear-transcribed mRNA catabolic process, nonsense-mediated decay"/>
    <property type="evidence" value="ECO:0007669"/>
    <property type="project" value="UniProtKB-KW"/>
</dbReference>
<feature type="region of interest" description="Disordered" evidence="7">
    <location>
        <begin position="862"/>
        <end position="920"/>
    </location>
</feature>
<dbReference type="SUPFAM" id="SSF48452">
    <property type="entry name" value="TPR-like"/>
    <property type="match status" value="1"/>
</dbReference>
<dbReference type="Gene3D" id="1.25.40.10">
    <property type="entry name" value="Tetratricopeptide repeat domain"/>
    <property type="match status" value="1"/>
</dbReference>
<feature type="compositionally biased region" description="Gly residues" evidence="7">
    <location>
        <begin position="426"/>
        <end position="435"/>
    </location>
</feature>
<organism evidence="9 10">
    <name type="scientific">Pinctada imbricata</name>
    <name type="common">Atlantic pearl-oyster</name>
    <name type="synonym">Pinctada martensii</name>
    <dbReference type="NCBI Taxonomy" id="66713"/>
    <lineage>
        <taxon>Eukaryota</taxon>
        <taxon>Metazoa</taxon>
        <taxon>Spiralia</taxon>
        <taxon>Lophotrochozoa</taxon>
        <taxon>Mollusca</taxon>
        <taxon>Bivalvia</taxon>
        <taxon>Autobranchia</taxon>
        <taxon>Pteriomorphia</taxon>
        <taxon>Pterioida</taxon>
        <taxon>Pterioidea</taxon>
        <taxon>Pteriidae</taxon>
        <taxon>Pinctada</taxon>
    </lineage>
</organism>
<feature type="region of interest" description="Disordered" evidence="7">
    <location>
        <begin position="20"/>
        <end position="470"/>
    </location>
</feature>
<dbReference type="CDD" id="cd09885">
    <property type="entry name" value="PIN_Smg6-like"/>
    <property type="match status" value="1"/>
</dbReference>
<keyword evidence="6" id="KW-0175">Coiled coil</keyword>
<dbReference type="Proteomes" id="UP001186944">
    <property type="component" value="Unassembled WGS sequence"/>
</dbReference>
<evidence type="ECO:0000259" key="8">
    <source>
        <dbReference type="SMART" id="SM00670"/>
    </source>
</evidence>
<dbReference type="InterPro" id="IPR018834">
    <property type="entry name" value="DNA/RNA-bd_Est1-type"/>
</dbReference>
<dbReference type="InterPro" id="IPR011990">
    <property type="entry name" value="TPR-like_helical_dom_sf"/>
</dbReference>
<feature type="compositionally biased region" description="Basic and acidic residues" evidence="7">
    <location>
        <begin position="337"/>
        <end position="380"/>
    </location>
</feature>
<feature type="compositionally biased region" description="Basic and acidic residues" evidence="7">
    <location>
        <begin position="519"/>
        <end position="549"/>
    </location>
</feature>
<feature type="compositionally biased region" description="Basic and acidic residues" evidence="7">
    <location>
        <begin position="239"/>
        <end position="312"/>
    </location>
</feature>
<evidence type="ECO:0000256" key="6">
    <source>
        <dbReference type="SAM" id="Coils"/>
    </source>
</evidence>
<feature type="compositionally biased region" description="Basic and acidic residues" evidence="7">
    <location>
        <begin position="144"/>
        <end position="162"/>
    </location>
</feature>
<feature type="compositionally biased region" description="Pro residues" evidence="7">
    <location>
        <begin position="907"/>
        <end position="920"/>
    </location>
</feature>
<evidence type="ECO:0000313" key="9">
    <source>
        <dbReference type="EMBL" id="KAK3084840.1"/>
    </source>
</evidence>
<keyword evidence="4" id="KW-0866">Nonsense-mediated mRNA decay</keyword>
<dbReference type="PANTHER" id="PTHR15696">
    <property type="entry name" value="SMG-7 SUPPRESSOR WITH MORPHOLOGICAL EFFECT ON GENITALIA PROTEIN 7"/>
    <property type="match status" value="1"/>
</dbReference>
<dbReference type="GO" id="GO:0070034">
    <property type="term" value="F:telomerase RNA binding"/>
    <property type="evidence" value="ECO:0007669"/>
    <property type="project" value="TreeGrafter"/>
</dbReference>
<feature type="compositionally biased region" description="Basic and acidic residues" evidence="7">
    <location>
        <begin position="675"/>
        <end position="694"/>
    </location>
</feature>
<dbReference type="PANTHER" id="PTHR15696:SF0">
    <property type="entry name" value="TELOMERASE-BINDING PROTEIN EST1A"/>
    <property type="match status" value="1"/>
</dbReference>
<keyword evidence="3" id="KW-0963">Cytoplasm</keyword>
<gene>
    <name evidence="9" type="ORF">FSP39_019998</name>
</gene>
<feature type="compositionally biased region" description="Basic and acidic residues" evidence="7">
    <location>
        <begin position="581"/>
        <end position="603"/>
    </location>
</feature>
<dbReference type="InterPro" id="IPR045153">
    <property type="entry name" value="Est1/Ebs1-like"/>
</dbReference>
<evidence type="ECO:0000313" key="10">
    <source>
        <dbReference type="Proteomes" id="UP001186944"/>
    </source>
</evidence>
<feature type="compositionally biased region" description="Basic residues" evidence="7">
    <location>
        <begin position="696"/>
        <end position="708"/>
    </location>
</feature>
<evidence type="ECO:0000256" key="5">
    <source>
        <dbReference type="ARBA" id="ARBA00023242"/>
    </source>
</evidence>
<dbReference type="Pfam" id="PF13638">
    <property type="entry name" value="PIN_4"/>
    <property type="match status" value="1"/>
</dbReference>
<dbReference type="GO" id="GO:0005697">
    <property type="term" value="C:telomerase holoenzyme complex"/>
    <property type="evidence" value="ECO:0007669"/>
    <property type="project" value="TreeGrafter"/>
</dbReference>
<feature type="compositionally biased region" description="Polar residues" evidence="7">
    <location>
        <begin position="451"/>
        <end position="463"/>
    </location>
</feature>
<dbReference type="InterPro" id="IPR019458">
    <property type="entry name" value="Est1-like_N"/>
</dbReference>
<evidence type="ECO:0000256" key="1">
    <source>
        <dbReference type="ARBA" id="ARBA00004123"/>
    </source>
</evidence>
<protein>
    <recommendedName>
        <fullName evidence="8">PIN domain-containing protein</fullName>
    </recommendedName>
</protein>
<dbReference type="Pfam" id="PF10374">
    <property type="entry name" value="EST1"/>
    <property type="match status" value="1"/>
</dbReference>
<evidence type="ECO:0000256" key="4">
    <source>
        <dbReference type="ARBA" id="ARBA00023161"/>
    </source>
</evidence>
<feature type="region of interest" description="Disordered" evidence="7">
    <location>
        <begin position="1550"/>
        <end position="1593"/>
    </location>
</feature>
<feature type="compositionally biased region" description="Basic and acidic residues" evidence="7">
    <location>
        <begin position="783"/>
        <end position="796"/>
    </location>
</feature>
<feature type="compositionally biased region" description="Polar residues" evidence="7">
    <location>
        <begin position="817"/>
        <end position="834"/>
    </location>
</feature>
<proteinExistence type="predicted"/>
<keyword evidence="5" id="KW-0539">Nucleus</keyword>
<sequence length="1811" mass="209018">MSVTTEQADDDVALLLINLIHRHDRTRGRGGRQKRPTQGIYRPPIRGRRDQGEQDSGENWEDELDDTPSTDSKENSVDREVDNVQNSVKQLSIDKTDRDSDKAVKDAAKLRSKRPEIQRYVPKPKLEQQQRDTEDENDDGNASHPDKSLDTSPRKVDLKENQKGFQITVVNEGSPTKGEGQKDEVKGQGHEKDIAKSTVPPDPISPLLRLDTEREERSKGDNVAPWRGGQQGQLGQRRGQFDDRDRQDKNDRQRKGEREGFRDDRQRKGEREGFRDDRQRKGEREGFRDDRQRKGEREGFRNRGRDDYDKGRNQPRSQRNQEYSKNRKPPQQTLSEEDPKSTPRENLNEEGPKPQRAPRDRRDRRQEAERNNPQDDRKETEEDTEVIKTMVFERRSTDAASSSGEVGEEENISKKPPKSGGNDWRQGGGGGGGKQGSKRYSLSAMRRPRTGSISSDVSNTSDISIDEETTTRILDWDKEVEREMAKQVHDESLKISEFLQNKGEFNDWDAAIRGVEKAREDLERNQKHGKDFHQRQQKNGQHESDRDFGYWDEGGPRGKRRQGSNVDGDYNHTRNRNRNAGQKDKPADEGFRQRRNSDGSRSRRDQRRKGSLNGRRSRDSSVSSVNSTRSYQSEGYDSWPRRRNRRRKNSNGSLRESSSREMLNDTGNMNLKVTFARDDKRQVMVHDHEREGQRGGRGRGRGATRGRGQKFQEEHRKPGPEHPHRMEGRGQRGRDGDSHRNYRDSHRNVQDSHRNMQDTHRNYQDSHRNFHDSHRNAHNSQRNFHDSHRNFDDGRRQSSTPELSSSPRGGGLIKLPTNKQENQSSGWNESSSENRAPPREPHAHIDRNLGANLREAHSPGAQRMLFDPKNPNKPILIPGPKVAQHDQSGKDGNTLHFKETDGTSPQATPPPHPFPPAFPPMAFRPPGYPMYPGYDPRFSPESPFGPMPPMPPFFYGYSPQQYREIAMQMNEAYSRECQGEDPEQLHAGRTKAQCRVMAEHLFQDALAQDNQLSGLVSRRMSSEGLKMMAKLRYDLQNKYEQIMLLDLDVTNRHNVEQLLWKSVYYQVIEMFRKAMSEDHDDKTKTELSKVLDEGTAFFDKLLQKLQQTYNLELEAHLDTNSLPPENLSRSAKLALLSAQRTMINLGDIARYREQMNDTGKVNYGRARHWYTKAQQLAPKNGRPYNQLAILALYTRRKLDAVYFYMRSLAATNPFLTARESLMSLFDEARKKAESAEKKREEEKDKLQQYRKRRPAHGQRIEVWVAPDGTSSEDQIQDGEMEDLSKLDAVELNKRFNLSFLNVHGKLFTKIGRENFPECCAQMLREFQALLRHGALGPTRLIQLVAINIFAIENTALKDESLAEDFRSELQEHAVQLGMDMFGILVERCGEQLEEHLKSSDYPSHMFSRDLEELVPGVKKWTDWMICNARLYNPPPSLRDTSLGPNIDVMKVTAKFLNILQEVDISHVKLYQDKREGCDPILLFEDNMLSGFVPLMEMPMNISYVHSTVEKDIARDCQRIDTLNLFGEYLCGIEPPMLAFNVNNKQYYSVTPSPNYAEDQQSDLPSDTDEEEDVVIESEEEVEEGVEPGEDDEHVRQLRLKKAELRKKKEQHQKEKENIEKLLEKNRHRCIELEIRPIFLIPDTNCFIEHFTSMQKLITLKKFTVVVPLIVINELDGLAKGSREGHYDSQEHANKVRERSKQTVQLLEAEFEKKNSHLKAQTSKGSTLETIAFRSEESDMKEGNNDDLILSCCLHFCKDKAREFMPKDKDAPVRLYRDVVLLTDDRNLRLKAHTHNVPVKDVTSFLRWSKIT</sequence>
<feature type="domain" description="PIN" evidence="8">
    <location>
        <begin position="1637"/>
        <end position="1789"/>
    </location>
</feature>
<feature type="coiled-coil region" evidence="6">
    <location>
        <begin position="1594"/>
        <end position="1635"/>
    </location>
</feature>
<feature type="compositionally biased region" description="Acidic residues" evidence="7">
    <location>
        <begin position="1565"/>
        <end position="1591"/>
    </location>
</feature>
<name>A0AA88XP47_PINIB</name>
<comment type="caution">
    <text evidence="9">The sequence shown here is derived from an EMBL/GenBank/DDBJ whole genome shotgun (WGS) entry which is preliminary data.</text>
</comment>
<dbReference type="FunFam" id="3.40.50.1010:FF:000014">
    <property type="entry name" value="telomerase-binding protein EST1A isoform X1"/>
    <property type="match status" value="1"/>
</dbReference>